<evidence type="ECO:0000256" key="1">
    <source>
        <dbReference type="ARBA" id="ARBA00023015"/>
    </source>
</evidence>
<keyword evidence="1" id="KW-0805">Transcription regulation</keyword>
<dbReference type="PROSITE" id="PS51011">
    <property type="entry name" value="ARID"/>
    <property type="match status" value="1"/>
</dbReference>
<feature type="compositionally biased region" description="Acidic residues" evidence="6">
    <location>
        <begin position="316"/>
        <end position="325"/>
    </location>
</feature>
<feature type="compositionally biased region" description="Basic and acidic residues" evidence="6">
    <location>
        <begin position="263"/>
        <end position="273"/>
    </location>
</feature>
<dbReference type="SMART" id="SM01014">
    <property type="entry name" value="ARID"/>
    <property type="match status" value="1"/>
</dbReference>
<dbReference type="CDD" id="cd00298">
    <property type="entry name" value="ACD_sHsps_p23-like"/>
    <property type="match status" value="1"/>
</dbReference>
<proteinExistence type="inferred from homology"/>
<keyword evidence="4" id="KW-0539">Nucleus</keyword>
<dbReference type="InterPro" id="IPR045147">
    <property type="entry name" value="ARI3A/B/C"/>
</dbReference>
<keyword evidence="2" id="KW-0238">DNA-binding</keyword>
<dbReference type="SMART" id="SM00501">
    <property type="entry name" value="BRIGHT"/>
    <property type="match status" value="1"/>
</dbReference>
<dbReference type="Proteomes" id="UP000436088">
    <property type="component" value="Unassembled WGS sequence"/>
</dbReference>
<feature type="domain" description="ARID" evidence="8">
    <location>
        <begin position="409"/>
        <end position="500"/>
    </location>
</feature>
<dbReference type="InterPro" id="IPR001606">
    <property type="entry name" value="ARID_dom"/>
</dbReference>
<evidence type="ECO:0000256" key="3">
    <source>
        <dbReference type="ARBA" id="ARBA00023163"/>
    </source>
</evidence>
<feature type="compositionally biased region" description="Basic and acidic residues" evidence="6">
    <location>
        <begin position="293"/>
        <end position="315"/>
    </location>
</feature>
<accession>A0A6A2ZP84</accession>
<dbReference type="EMBL" id="VEPZ02001131">
    <property type="protein sequence ID" value="KAE8692715.1"/>
    <property type="molecule type" value="Genomic_DNA"/>
</dbReference>
<dbReference type="CDD" id="cd16100">
    <property type="entry name" value="ARID"/>
    <property type="match status" value="1"/>
</dbReference>
<feature type="domain" description="SHSP" evidence="7">
    <location>
        <begin position="612"/>
        <end position="714"/>
    </location>
</feature>
<dbReference type="InterPro" id="IPR036431">
    <property type="entry name" value="ARID_dom_sf"/>
</dbReference>
<reference evidence="9" key="1">
    <citation type="submission" date="2019-09" db="EMBL/GenBank/DDBJ databases">
        <title>Draft genome information of white flower Hibiscus syriacus.</title>
        <authorList>
            <person name="Kim Y.-M."/>
        </authorList>
    </citation>
    <scope>NUCLEOTIDE SEQUENCE [LARGE SCALE GENOMIC DNA]</scope>
    <source>
        <strain evidence="9">YM2019G1</strain>
    </source>
</reference>
<feature type="region of interest" description="Disordered" evidence="6">
    <location>
        <begin position="207"/>
        <end position="378"/>
    </location>
</feature>
<feature type="compositionally biased region" description="Basic and acidic residues" evidence="6">
    <location>
        <begin position="326"/>
        <end position="338"/>
    </location>
</feature>
<sequence length="714" mass="78988">MLLSSIINTSQYLCIGRFSAVSFQVLGHMKTLFILKLGWLLFDSEVTLKNIIGMATAVLGMVLYSRAMEADKTGLIEKPGLDHVKLSSKQHRVKGSSPMLIKQYEKAVANWHEEELKADYDTSNTSPVLRTPSPMEKQAANLYTRRIFMKFQEELVETLANPDTKIADSGTVTAFRVAKFVEEHKAHTAHISSFQGKKCPYTALSEPEKVTGSVGEAQMDGSKPVMEEAETGGVVSKAEAEVQAPMEAETGAGEGKGQVQVEEPTKLEDDGKLQAEPVSDNPDSVEQQQAVEDTGRTLDVDDIGARNEEKLKPEESVDVEFEDVEDKSLVETDTKMDDAGNNDDDDGLVHSHDNGLGGSPSSDMKPQDDDHGIENGVPLKDLSTKRQINTPLSLSNPSLCFDNSGSDTEEEQAAFVKEVEAFYKEKSLEFKHPKFYKEDLNLLKLWRAVIKLGGYEQVTSCKLWRQVGESFNPPKTCTTVSWTFRIFYEKALLEYERHKIHGGMLPHSDAPFVEPNGVETQAGSTQALGSGRAKRDAAARAMQSWHSQRVLDNGEVCHPIIQDKTSSPALKSDRQKNFGLLKRKKPSTMEPGSRASQLKATKRWHSFGMLDTMVVDIGAPADWVKVNVQKTVDCYEVYALVPGLLREEVHVQSDPVGRLVISGQPKQLDNPWGVTPFKKVVSLPSRIDPHQTSAVVTLHGQLFVRVPYETTSDV</sequence>
<comment type="similarity">
    <text evidence="5">Belongs to the small heat shock protein (HSP20) family.</text>
</comment>
<keyword evidence="3" id="KW-0804">Transcription</keyword>
<keyword evidence="10" id="KW-1185">Reference proteome</keyword>
<dbReference type="PANTHER" id="PTHR15348">
    <property type="entry name" value="AT-RICH INTERACTIVE DOMAIN-CONTAINING PROTEIN ARID DOMAIN- CONTAINING PROTEIN DEAD RINGER PROTEIN B-CELL REGULATOR OF IGH TRANSCRIPTION BRIGHT"/>
    <property type="match status" value="1"/>
</dbReference>
<dbReference type="SUPFAM" id="SSF49764">
    <property type="entry name" value="HSP20-like chaperones"/>
    <property type="match status" value="1"/>
</dbReference>
<dbReference type="GO" id="GO:0006357">
    <property type="term" value="P:regulation of transcription by RNA polymerase II"/>
    <property type="evidence" value="ECO:0007669"/>
    <property type="project" value="InterPro"/>
</dbReference>
<dbReference type="AlphaFoldDB" id="A0A6A2ZP84"/>
<comment type="caution">
    <text evidence="9">The sequence shown here is derived from an EMBL/GenBank/DDBJ whole genome shotgun (WGS) entry which is preliminary data.</text>
</comment>
<evidence type="ECO:0000313" key="10">
    <source>
        <dbReference type="Proteomes" id="UP000436088"/>
    </source>
</evidence>
<evidence type="ECO:0000256" key="4">
    <source>
        <dbReference type="ARBA" id="ARBA00023242"/>
    </source>
</evidence>
<dbReference type="GO" id="GO:0005634">
    <property type="term" value="C:nucleus"/>
    <property type="evidence" value="ECO:0007669"/>
    <property type="project" value="TreeGrafter"/>
</dbReference>
<dbReference type="FunFam" id="2.60.40.790:FF:000014">
    <property type="entry name" value="AT-rich interactive domain-containing protein 3"/>
    <property type="match status" value="1"/>
</dbReference>
<dbReference type="InterPro" id="IPR002068">
    <property type="entry name" value="A-crystallin/Hsp20_dom"/>
</dbReference>
<evidence type="ECO:0000256" key="6">
    <source>
        <dbReference type="SAM" id="MobiDB-lite"/>
    </source>
</evidence>
<dbReference type="GO" id="GO:0003677">
    <property type="term" value="F:DNA binding"/>
    <property type="evidence" value="ECO:0007669"/>
    <property type="project" value="UniProtKB-KW"/>
</dbReference>
<evidence type="ECO:0000259" key="7">
    <source>
        <dbReference type="PROSITE" id="PS01031"/>
    </source>
</evidence>
<protein>
    <submittedName>
        <fullName evidence="9">AT-rich interactive domain-containing protein 3</fullName>
    </submittedName>
</protein>
<evidence type="ECO:0000313" key="9">
    <source>
        <dbReference type="EMBL" id="KAE8692715.1"/>
    </source>
</evidence>
<dbReference type="SUPFAM" id="SSF46774">
    <property type="entry name" value="ARID-like"/>
    <property type="match status" value="1"/>
</dbReference>
<dbReference type="PROSITE" id="PS01031">
    <property type="entry name" value="SHSP"/>
    <property type="match status" value="1"/>
</dbReference>
<name>A0A6A2ZP84_HIBSY</name>
<organism evidence="9 10">
    <name type="scientific">Hibiscus syriacus</name>
    <name type="common">Rose of Sharon</name>
    <dbReference type="NCBI Taxonomy" id="106335"/>
    <lineage>
        <taxon>Eukaryota</taxon>
        <taxon>Viridiplantae</taxon>
        <taxon>Streptophyta</taxon>
        <taxon>Embryophyta</taxon>
        <taxon>Tracheophyta</taxon>
        <taxon>Spermatophyta</taxon>
        <taxon>Magnoliopsida</taxon>
        <taxon>eudicotyledons</taxon>
        <taxon>Gunneridae</taxon>
        <taxon>Pentapetalae</taxon>
        <taxon>rosids</taxon>
        <taxon>malvids</taxon>
        <taxon>Malvales</taxon>
        <taxon>Malvaceae</taxon>
        <taxon>Malvoideae</taxon>
        <taxon>Hibiscus</taxon>
    </lineage>
</organism>
<gene>
    <name evidence="9" type="ORF">F3Y22_tig00110831pilonHSYRG00541</name>
</gene>
<dbReference type="Gene3D" id="1.10.150.60">
    <property type="entry name" value="ARID DNA-binding domain"/>
    <property type="match status" value="1"/>
</dbReference>
<evidence type="ECO:0000259" key="8">
    <source>
        <dbReference type="PROSITE" id="PS51011"/>
    </source>
</evidence>
<dbReference type="Pfam" id="PF01388">
    <property type="entry name" value="ARID"/>
    <property type="match status" value="1"/>
</dbReference>
<dbReference type="PANTHER" id="PTHR15348:SF19">
    <property type="entry name" value="ARID DOMAIN-CONTAINING PROTEIN"/>
    <property type="match status" value="1"/>
</dbReference>
<dbReference type="InterPro" id="IPR008978">
    <property type="entry name" value="HSP20-like_chaperone"/>
</dbReference>
<dbReference type="Gene3D" id="2.60.40.790">
    <property type="match status" value="1"/>
</dbReference>
<feature type="compositionally biased region" description="Polar residues" evidence="6">
    <location>
        <begin position="281"/>
        <end position="291"/>
    </location>
</feature>
<evidence type="ECO:0000256" key="5">
    <source>
        <dbReference type="PROSITE-ProRule" id="PRU00285"/>
    </source>
</evidence>
<evidence type="ECO:0000256" key="2">
    <source>
        <dbReference type="ARBA" id="ARBA00023125"/>
    </source>
</evidence>
<dbReference type="FunFam" id="1.10.150.60:FF:000018">
    <property type="entry name" value="AT-rich interactive domain-containing protein 3"/>
    <property type="match status" value="1"/>
</dbReference>